<dbReference type="SUPFAM" id="SSF52540">
    <property type="entry name" value="P-loop containing nucleoside triphosphate hydrolases"/>
    <property type="match status" value="1"/>
</dbReference>
<evidence type="ECO:0000313" key="4">
    <source>
        <dbReference type="EMBL" id="ORY00775.1"/>
    </source>
</evidence>
<keyword evidence="4" id="KW-0378">Hydrolase</keyword>
<sequence length="339" mass="39317">MAMANTGDETHNAEPHDFMSFDEQSGVPLFTQLTINFMKTGPSYETALAYVPRDNDVFVTTYARSGTTMILQTVYQMVTGGDMNFKEMNEVVPWIEVCSMLGQKLNDDFPKTNPRVFKTHLSFDEIPKRVGGQQKYIYMYRNPEDVVVSYFHFITPILYAGREPDFEDTFNGFLYQPSEDESPNYFRNVASWLEHLNDPNVLVLIYEDTRKDRELTLKRIAKFLSTSEHEYPTNPQDPLFEMVMERSSFEYMKKHESHFGDRMIHVDLKGMPKAWYNMPQKIRTGAGSNDHYLNDSKREQIRKVWGKWVGSALGLGEEATYEDVNNVVRKSFAAKGLEF</sequence>
<dbReference type="GO" id="GO:0016787">
    <property type="term" value="F:hydrolase activity"/>
    <property type="evidence" value="ECO:0007669"/>
    <property type="project" value="UniProtKB-KW"/>
</dbReference>
<dbReference type="Proteomes" id="UP000193498">
    <property type="component" value="Unassembled WGS sequence"/>
</dbReference>
<evidence type="ECO:0000256" key="1">
    <source>
        <dbReference type="ARBA" id="ARBA00005771"/>
    </source>
</evidence>
<evidence type="ECO:0000313" key="5">
    <source>
        <dbReference type="Proteomes" id="UP000193498"/>
    </source>
</evidence>
<organism evidence="4 5">
    <name type="scientific">Basidiobolus meristosporus CBS 931.73</name>
    <dbReference type="NCBI Taxonomy" id="1314790"/>
    <lineage>
        <taxon>Eukaryota</taxon>
        <taxon>Fungi</taxon>
        <taxon>Fungi incertae sedis</taxon>
        <taxon>Zoopagomycota</taxon>
        <taxon>Entomophthoromycotina</taxon>
        <taxon>Basidiobolomycetes</taxon>
        <taxon>Basidiobolales</taxon>
        <taxon>Basidiobolaceae</taxon>
        <taxon>Basidiobolus</taxon>
    </lineage>
</organism>
<dbReference type="Pfam" id="PF00685">
    <property type="entry name" value="Sulfotransfer_1"/>
    <property type="match status" value="1"/>
</dbReference>
<evidence type="ECO:0000259" key="3">
    <source>
        <dbReference type="Pfam" id="PF00685"/>
    </source>
</evidence>
<keyword evidence="2" id="KW-0808">Transferase</keyword>
<dbReference type="EMBL" id="MCFE01000078">
    <property type="protein sequence ID" value="ORY00775.1"/>
    <property type="molecule type" value="Genomic_DNA"/>
</dbReference>
<evidence type="ECO:0000256" key="2">
    <source>
        <dbReference type="ARBA" id="ARBA00022679"/>
    </source>
</evidence>
<dbReference type="PANTHER" id="PTHR11783">
    <property type="entry name" value="SULFOTRANSFERASE SULT"/>
    <property type="match status" value="1"/>
</dbReference>
<dbReference type="Gene3D" id="3.40.50.300">
    <property type="entry name" value="P-loop containing nucleotide triphosphate hydrolases"/>
    <property type="match status" value="1"/>
</dbReference>
<name>A0A1Y1YT75_9FUNG</name>
<reference evidence="4 5" key="1">
    <citation type="submission" date="2016-07" db="EMBL/GenBank/DDBJ databases">
        <title>Pervasive Adenine N6-methylation of Active Genes in Fungi.</title>
        <authorList>
            <consortium name="DOE Joint Genome Institute"/>
            <person name="Mondo S.J."/>
            <person name="Dannebaum R.O."/>
            <person name="Kuo R.C."/>
            <person name="Labutti K."/>
            <person name="Haridas S."/>
            <person name="Kuo A."/>
            <person name="Salamov A."/>
            <person name="Ahrendt S.R."/>
            <person name="Lipzen A."/>
            <person name="Sullivan W."/>
            <person name="Andreopoulos W.B."/>
            <person name="Clum A."/>
            <person name="Lindquist E."/>
            <person name="Daum C."/>
            <person name="Ramamoorthy G.K."/>
            <person name="Gryganskyi A."/>
            <person name="Culley D."/>
            <person name="Magnuson J.K."/>
            <person name="James T.Y."/>
            <person name="O'Malley M.A."/>
            <person name="Stajich J.E."/>
            <person name="Spatafora J.W."/>
            <person name="Visel A."/>
            <person name="Grigoriev I.V."/>
        </authorList>
    </citation>
    <scope>NUCLEOTIDE SEQUENCE [LARGE SCALE GENOMIC DNA]</scope>
    <source>
        <strain evidence="4 5">CBS 931.73</strain>
    </source>
</reference>
<dbReference type="STRING" id="1314790.A0A1Y1YT75"/>
<dbReference type="InterPro" id="IPR027417">
    <property type="entry name" value="P-loop_NTPase"/>
</dbReference>
<comment type="caution">
    <text evidence="4">The sequence shown here is derived from an EMBL/GenBank/DDBJ whole genome shotgun (WGS) entry which is preliminary data.</text>
</comment>
<gene>
    <name evidence="4" type="ORF">K493DRAFT_312683</name>
</gene>
<keyword evidence="5" id="KW-1185">Reference proteome</keyword>
<dbReference type="InParanoid" id="A0A1Y1YT75"/>
<dbReference type="OrthoDB" id="205623at2759"/>
<protein>
    <submittedName>
        <fullName evidence="4">p-loop containing nucleoside triphosphate hydrolase protein</fullName>
    </submittedName>
</protein>
<dbReference type="AlphaFoldDB" id="A0A1Y1YT75"/>
<dbReference type="GO" id="GO:0008146">
    <property type="term" value="F:sulfotransferase activity"/>
    <property type="evidence" value="ECO:0007669"/>
    <property type="project" value="InterPro"/>
</dbReference>
<proteinExistence type="inferred from homology"/>
<comment type="similarity">
    <text evidence="1">Belongs to the sulfotransferase 1 family.</text>
</comment>
<dbReference type="InterPro" id="IPR000863">
    <property type="entry name" value="Sulfotransferase_dom"/>
</dbReference>
<feature type="domain" description="Sulfotransferase" evidence="3">
    <location>
        <begin position="54"/>
        <end position="263"/>
    </location>
</feature>
<accession>A0A1Y1YT75</accession>